<evidence type="ECO:0000313" key="1">
    <source>
        <dbReference type="EMBL" id="ETR71523.1"/>
    </source>
</evidence>
<organism evidence="1 2">
    <name type="scientific">Candidatus Magnetoglobus multicellularis str. Araruama</name>
    <dbReference type="NCBI Taxonomy" id="890399"/>
    <lineage>
        <taxon>Bacteria</taxon>
        <taxon>Pseudomonadati</taxon>
        <taxon>Thermodesulfobacteriota</taxon>
        <taxon>Desulfobacteria</taxon>
        <taxon>Desulfobacterales</taxon>
        <taxon>Desulfobacteraceae</taxon>
        <taxon>Candidatus Magnetoglobus</taxon>
    </lineage>
</organism>
<protein>
    <submittedName>
        <fullName evidence="1">Uncharacterized protein</fullName>
    </submittedName>
</protein>
<dbReference type="EMBL" id="ATBP01000257">
    <property type="protein sequence ID" value="ETR71523.1"/>
    <property type="molecule type" value="Genomic_DNA"/>
</dbReference>
<gene>
    <name evidence="1" type="ORF">OMM_08068</name>
</gene>
<dbReference type="AlphaFoldDB" id="A0A1V1P9U3"/>
<evidence type="ECO:0000313" key="2">
    <source>
        <dbReference type="Proteomes" id="UP000189670"/>
    </source>
</evidence>
<sequence length="90" mass="10092">MACAHDNDKGSLKVVIIYTEQKFKDAALSINAFNKPVDEIFDDQIKEIVLENYSLEDLLVIDPKLIVLAPFTVPTLKASSNAWFLLRPGK</sequence>
<accession>A0A1V1P9U3</accession>
<name>A0A1V1P9U3_9BACT</name>
<proteinExistence type="predicted"/>
<comment type="caution">
    <text evidence="1">The sequence shown here is derived from an EMBL/GenBank/DDBJ whole genome shotgun (WGS) entry which is preliminary data.</text>
</comment>
<dbReference type="Proteomes" id="UP000189670">
    <property type="component" value="Unassembled WGS sequence"/>
</dbReference>
<reference evidence="2" key="1">
    <citation type="submission" date="2012-11" db="EMBL/GenBank/DDBJ databases">
        <authorList>
            <person name="Lucero-Rivera Y.E."/>
            <person name="Tovar-Ramirez D."/>
        </authorList>
    </citation>
    <scope>NUCLEOTIDE SEQUENCE [LARGE SCALE GENOMIC DNA]</scope>
    <source>
        <strain evidence="2">Araruama</strain>
    </source>
</reference>